<dbReference type="Proteomes" id="UP000008524">
    <property type="component" value="Chromosome 9"/>
</dbReference>
<evidence type="ECO:0000313" key="3">
    <source>
        <dbReference type="Proteomes" id="UP000008524"/>
    </source>
</evidence>
<protein>
    <submittedName>
        <fullName evidence="2">Uncharacterized protein</fullName>
    </submittedName>
</protein>
<keyword evidence="1" id="KW-0812">Transmembrane</keyword>
<dbReference type="AlphaFoldDB" id="Q38DU4"/>
<dbReference type="GeneID" id="3660813"/>
<dbReference type="PaxDb" id="5691-EAN77026"/>
<dbReference type="InParanoid" id="Q38DU4"/>
<evidence type="ECO:0000313" key="2">
    <source>
        <dbReference type="EMBL" id="EAN77026.1"/>
    </source>
</evidence>
<gene>
    <name evidence="2" type="ORF">Tb09.211.2130</name>
</gene>
<proteinExistence type="predicted"/>
<keyword evidence="3" id="KW-1185">Reference proteome</keyword>
<reference evidence="2 3" key="1">
    <citation type="journal article" date="2005" name="Science">
        <title>Comparative genomics of trypanosomatid parasitic protozoa.</title>
        <authorList>
            <person name="El-Sayed N.M."/>
            <person name="Myler P.J."/>
            <person name="Blandin G."/>
            <person name="Berriman M."/>
            <person name="Crabtree J."/>
            <person name="Aggarwal G."/>
            <person name="Caler E."/>
            <person name="Renauld H."/>
            <person name="Worthey E.A."/>
            <person name="Hertz-Fowler C."/>
            <person name="Ghedin E."/>
            <person name="Peacock C."/>
            <person name="Bartholomeu D.C."/>
            <person name="Haas B.J."/>
            <person name="Tran A.N."/>
            <person name="Wortman J.R."/>
            <person name="Alsmark U.C."/>
            <person name="Angiuoli S."/>
            <person name="Anupama A."/>
            <person name="Badger J."/>
            <person name="Bringaud F."/>
            <person name="Cadag E."/>
            <person name="Carlton J.M."/>
            <person name="Cerqueira G.C."/>
            <person name="Creasy T."/>
            <person name="Delcher A.L."/>
            <person name="Djikeng A."/>
            <person name="Embley T.M."/>
            <person name="Hauser C."/>
            <person name="Ivens A.C."/>
            <person name="Kummerfeld S.K."/>
            <person name="Pereira-Leal J.B."/>
            <person name="Nilsson D."/>
            <person name="Peterson J."/>
            <person name="Salzberg S.L."/>
            <person name="Shallom J."/>
            <person name="Silva J.C."/>
            <person name="Sundaram J."/>
            <person name="Westenberger S."/>
            <person name="White O."/>
            <person name="Melville S.E."/>
            <person name="Donelson J.E."/>
            <person name="Andersson B."/>
            <person name="Stuart K.D."/>
            <person name="Hall N."/>
        </authorList>
    </citation>
    <scope>NUCLEOTIDE SEQUENCE [LARGE SCALE GENOMIC DNA]</scope>
    <source>
        <strain evidence="2 3">927/4 GUTat10.1</strain>
    </source>
</reference>
<dbReference type="KEGG" id="tbr:Tb09.211.2130"/>
<organism evidence="2 3">
    <name type="scientific">Trypanosoma brucei brucei (strain 927/4 GUTat10.1)</name>
    <dbReference type="NCBI Taxonomy" id="185431"/>
    <lineage>
        <taxon>Eukaryota</taxon>
        <taxon>Discoba</taxon>
        <taxon>Euglenozoa</taxon>
        <taxon>Kinetoplastea</taxon>
        <taxon>Metakinetoplastina</taxon>
        <taxon>Trypanosomatida</taxon>
        <taxon>Trypanosomatidae</taxon>
        <taxon>Trypanosoma</taxon>
    </lineage>
</organism>
<keyword evidence="1" id="KW-1133">Transmembrane helix</keyword>
<name>Q38DU4_TRYB2</name>
<dbReference type="EMBL" id="CM000207">
    <property type="protein sequence ID" value="EAN77026.1"/>
    <property type="molecule type" value="Genomic_DNA"/>
</dbReference>
<accession>Q38DU4</accession>
<feature type="transmembrane region" description="Helical" evidence="1">
    <location>
        <begin position="24"/>
        <end position="46"/>
    </location>
</feature>
<sequence>MNVTENPVWAFLFFPPPSPNLSLINLYLSIFLSYVHEGIIAVSAYANHRATAYAFPPFLPRSNVPSIFRLSPLKINALFPPPLFFKKKENSRFFSPSFRTDAHFPACRANSEGSFSFSFCFYTFSSHLLPLPLTVTTFPN</sequence>
<keyword evidence="1" id="KW-0472">Membrane</keyword>
<evidence type="ECO:0000256" key="1">
    <source>
        <dbReference type="SAM" id="Phobius"/>
    </source>
</evidence>
<dbReference type="RefSeq" id="XP_827356.1">
    <property type="nucleotide sequence ID" value="XM_822263.1"/>
</dbReference>
<reference evidence="2 3" key="2">
    <citation type="journal article" date="2005" name="Science">
        <title>The genome of the African trypanosome Trypanosoma brucei.</title>
        <authorList>
            <person name="Berriman M."/>
            <person name="Ghedin E."/>
            <person name="Hertz-Fowler C."/>
            <person name="Blandin G."/>
            <person name="Renauld H."/>
            <person name="Bartholomeu D.C."/>
            <person name="Lennard N.J."/>
            <person name="Caler E."/>
            <person name="Hamlin N.E."/>
            <person name="Haas B."/>
            <person name="Bohme U."/>
            <person name="Hannick L."/>
            <person name="Aslett M.A."/>
            <person name="Shallom J."/>
            <person name="Marcello L."/>
            <person name="Hou L."/>
            <person name="Wickstead B."/>
            <person name="Alsmark U.C."/>
            <person name="Arrowsmith C."/>
            <person name="Atkin R.J."/>
            <person name="Barron A.J."/>
            <person name="Bringaud F."/>
            <person name="Brooks K."/>
            <person name="Carrington M."/>
            <person name="Cherevach I."/>
            <person name="Chillingworth T.J."/>
            <person name="Churcher C."/>
            <person name="Clark L.N."/>
            <person name="Corton C.H."/>
            <person name="Cronin A."/>
            <person name="Davies R.M."/>
            <person name="Doggett J."/>
            <person name="Djikeng A."/>
            <person name="Feldblyum T."/>
            <person name="Field M.C."/>
            <person name="Fraser A."/>
            <person name="Goodhead I."/>
            <person name="Hance Z."/>
            <person name="Harper D."/>
            <person name="Harris B.R."/>
            <person name="Hauser H."/>
            <person name="Hostetler J."/>
            <person name="Ivens A."/>
            <person name="Jagels K."/>
            <person name="Johnson D."/>
            <person name="Johnson J."/>
            <person name="Jones K."/>
            <person name="Kerhornou A.X."/>
            <person name="Koo H."/>
            <person name="Larke N."/>
            <person name="Landfear S."/>
            <person name="Larkin C."/>
            <person name="Leech V."/>
            <person name="Line A."/>
            <person name="Lord A."/>
            <person name="Macleod A."/>
            <person name="Mooney P.J."/>
            <person name="Moule S."/>
            <person name="Martin D.M."/>
            <person name="Morgan G.W."/>
            <person name="Mungall K."/>
            <person name="Norbertczak H."/>
            <person name="Ormond D."/>
            <person name="Pai G."/>
            <person name="Peacock C.S."/>
            <person name="Peterson J."/>
            <person name="Quail M.A."/>
            <person name="Rabbinowitsch E."/>
            <person name="Rajandream M.A."/>
            <person name="Reitter C."/>
            <person name="Salzberg S.L."/>
            <person name="Sanders M."/>
            <person name="Schobel S."/>
            <person name="Sharp S."/>
            <person name="Simmonds M."/>
            <person name="Simpson A.J."/>
            <person name="Tallon L."/>
            <person name="Turner C.M."/>
            <person name="Tait A."/>
            <person name="Tivey A.R."/>
            <person name="Van Aken S."/>
            <person name="Walker D."/>
            <person name="Wanless D."/>
            <person name="Wang S."/>
            <person name="White B."/>
            <person name="White O."/>
            <person name="Whitehead S."/>
            <person name="Woodward J."/>
            <person name="Wortman J."/>
            <person name="Adams M.D."/>
            <person name="Embley T.M."/>
            <person name="Gull K."/>
            <person name="Ullu E."/>
            <person name="Barry J.D."/>
            <person name="Fairlamb A.H."/>
            <person name="Opperdoes F."/>
            <person name="Barrell B.G."/>
            <person name="Donelson J.E."/>
            <person name="Hall N."/>
            <person name="Fraser C.M."/>
            <person name="Melville S.E."/>
            <person name="El-Sayed N.M."/>
        </authorList>
    </citation>
    <scope>NUCLEOTIDE SEQUENCE [LARGE SCALE GENOMIC DNA]</scope>
    <source>
        <strain evidence="2 3">927/4 GUTat10.1</strain>
    </source>
</reference>